<dbReference type="EMBL" id="MU864982">
    <property type="protein sequence ID" value="KAK4461883.1"/>
    <property type="molecule type" value="Genomic_DNA"/>
</dbReference>
<dbReference type="AlphaFoldDB" id="A0AAV9HMC5"/>
<reference evidence="2" key="1">
    <citation type="journal article" date="2023" name="Mol. Phylogenet. Evol.">
        <title>Genome-scale phylogeny and comparative genomics of the fungal order Sordariales.</title>
        <authorList>
            <person name="Hensen N."/>
            <person name="Bonometti L."/>
            <person name="Westerberg I."/>
            <person name="Brannstrom I.O."/>
            <person name="Guillou S."/>
            <person name="Cros-Aarteil S."/>
            <person name="Calhoun S."/>
            <person name="Haridas S."/>
            <person name="Kuo A."/>
            <person name="Mondo S."/>
            <person name="Pangilinan J."/>
            <person name="Riley R."/>
            <person name="LaButti K."/>
            <person name="Andreopoulos B."/>
            <person name="Lipzen A."/>
            <person name="Chen C."/>
            <person name="Yan M."/>
            <person name="Daum C."/>
            <person name="Ng V."/>
            <person name="Clum A."/>
            <person name="Steindorff A."/>
            <person name="Ohm R.A."/>
            <person name="Martin F."/>
            <person name="Silar P."/>
            <person name="Natvig D.O."/>
            <person name="Lalanne C."/>
            <person name="Gautier V."/>
            <person name="Ament-Velasquez S.L."/>
            <person name="Kruys A."/>
            <person name="Hutchinson M.I."/>
            <person name="Powell A.J."/>
            <person name="Barry K."/>
            <person name="Miller A.N."/>
            <person name="Grigoriev I.V."/>
            <person name="Debuchy R."/>
            <person name="Gladieux P."/>
            <person name="Hiltunen Thoren M."/>
            <person name="Johannesson H."/>
        </authorList>
    </citation>
    <scope>NUCLEOTIDE SEQUENCE</scope>
    <source>
        <strain evidence="2">PSN324</strain>
    </source>
</reference>
<evidence type="ECO:0000256" key="1">
    <source>
        <dbReference type="SAM" id="Phobius"/>
    </source>
</evidence>
<comment type="caution">
    <text evidence="2">The sequence shown here is derived from an EMBL/GenBank/DDBJ whole genome shotgun (WGS) entry which is preliminary data.</text>
</comment>
<dbReference type="Proteomes" id="UP001321749">
    <property type="component" value="Unassembled WGS sequence"/>
</dbReference>
<feature type="transmembrane region" description="Helical" evidence="1">
    <location>
        <begin position="24"/>
        <end position="45"/>
    </location>
</feature>
<keyword evidence="1" id="KW-0472">Membrane</keyword>
<evidence type="ECO:0000313" key="2">
    <source>
        <dbReference type="EMBL" id="KAK4461883.1"/>
    </source>
</evidence>
<gene>
    <name evidence="2" type="ORF">QBC42DRAFT_87540</name>
</gene>
<evidence type="ECO:0000313" key="3">
    <source>
        <dbReference type="Proteomes" id="UP001321749"/>
    </source>
</evidence>
<accession>A0AAV9HMC5</accession>
<keyword evidence="1" id="KW-1133">Transmembrane helix</keyword>
<proteinExistence type="predicted"/>
<name>A0AAV9HMC5_9PEZI</name>
<protein>
    <submittedName>
        <fullName evidence="2">Uncharacterized protein</fullName>
    </submittedName>
</protein>
<keyword evidence="1" id="KW-0812">Transmembrane</keyword>
<sequence length="89" mass="9995">MPQAPWSGPHALVNSSLEHLHSSLAALQWLLVAHFGLSPSIFFLATPLARSVGPTSTGWLSITSWILDSIFISLFFPSCMRRPFWSRWK</sequence>
<organism evidence="2 3">
    <name type="scientific">Cladorrhinum samala</name>
    <dbReference type="NCBI Taxonomy" id="585594"/>
    <lineage>
        <taxon>Eukaryota</taxon>
        <taxon>Fungi</taxon>
        <taxon>Dikarya</taxon>
        <taxon>Ascomycota</taxon>
        <taxon>Pezizomycotina</taxon>
        <taxon>Sordariomycetes</taxon>
        <taxon>Sordariomycetidae</taxon>
        <taxon>Sordariales</taxon>
        <taxon>Podosporaceae</taxon>
        <taxon>Cladorrhinum</taxon>
    </lineage>
</organism>
<keyword evidence="3" id="KW-1185">Reference proteome</keyword>
<reference evidence="2" key="2">
    <citation type="submission" date="2023-06" db="EMBL/GenBank/DDBJ databases">
        <authorList>
            <consortium name="Lawrence Berkeley National Laboratory"/>
            <person name="Mondo S.J."/>
            <person name="Hensen N."/>
            <person name="Bonometti L."/>
            <person name="Westerberg I."/>
            <person name="Brannstrom I.O."/>
            <person name="Guillou S."/>
            <person name="Cros-Aarteil S."/>
            <person name="Calhoun S."/>
            <person name="Haridas S."/>
            <person name="Kuo A."/>
            <person name="Pangilinan J."/>
            <person name="Riley R."/>
            <person name="Labutti K."/>
            <person name="Andreopoulos B."/>
            <person name="Lipzen A."/>
            <person name="Chen C."/>
            <person name="Yanf M."/>
            <person name="Daum C."/>
            <person name="Ng V."/>
            <person name="Clum A."/>
            <person name="Steindorff A."/>
            <person name="Ohm R."/>
            <person name="Martin F."/>
            <person name="Silar P."/>
            <person name="Natvig D."/>
            <person name="Lalanne C."/>
            <person name="Gautier V."/>
            <person name="Ament-Velasquez S.L."/>
            <person name="Kruys A."/>
            <person name="Hutchinson M.I."/>
            <person name="Powell A.J."/>
            <person name="Barry K."/>
            <person name="Miller A.N."/>
            <person name="Grigoriev I.V."/>
            <person name="Debuchy R."/>
            <person name="Gladieux P."/>
            <person name="Thoren M.H."/>
            <person name="Johannesson H."/>
        </authorList>
    </citation>
    <scope>NUCLEOTIDE SEQUENCE</scope>
    <source>
        <strain evidence="2">PSN324</strain>
    </source>
</reference>
<feature type="transmembrane region" description="Helical" evidence="1">
    <location>
        <begin position="57"/>
        <end position="79"/>
    </location>
</feature>